<keyword evidence="6 9" id="KW-1133">Transmembrane helix</keyword>
<evidence type="ECO:0000256" key="2">
    <source>
        <dbReference type="ARBA" id="ARBA00022448"/>
    </source>
</evidence>
<name>A0A8J2SNL6_9STRA</name>
<dbReference type="Gene3D" id="2.40.128.330">
    <property type="match status" value="1"/>
</dbReference>
<dbReference type="PANTHER" id="PTHR13890:SF0">
    <property type="entry name" value="MAGNESIUM TRANSPORTER MRS2 HOMOLOG, MITOCHONDRIAL"/>
    <property type="match status" value="1"/>
</dbReference>
<comment type="similarity">
    <text evidence="9">Belongs to the CorA metal ion transporter (MIT) (TC 1.A.35) family.</text>
</comment>
<evidence type="ECO:0000259" key="10">
    <source>
        <dbReference type="PROSITE" id="PS50222"/>
    </source>
</evidence>
<evidence type="ECO:0000256" key="4">
    <source>
        <dbReference type="ARBA" id="ARBA00022842"/>
    </source>
</evidence>
<keyword evidence="3 9" id="KW-0812">Transmembrane</keyword>
<keyword evidence="7 9" id="KW-0406">Ion transport</keyword>
<dbReference type="Gene3D" id="1.20.58.340">
    <property type="entry name" value="Magnesium transport protein CorA, transmembrane region"/>
    <property type="match status" value="1"/>
</dbReference>
<keyword evidence="5" id="KW-0809">Transit peptide</keyword>
<keyword evidence="12" id="KW-1185">Reference proteome</keyword>
<reference evidence="11" key="1">
    <citation type="submission" date="2021-11" db="EMBL/GenBank/DDBJ databases">
        <authorList>
            <consortium name="Genoscope - CEA"/>
            <person name="William W."/>
        </authorList>
    </citation>
    <scope>NUCLEOTIDE SEQUENCE</scope>
</reference>
<dbReference type="Pfam" id="PF22099">
    <property type="entry name" value="MRS2-like"/>
    <property type="match status" value="1"/>
</dbReference>
<keyword evidence="8 9" id="KW-0472">Membrane</keyword>
<sequence>MLRAAAATHLRRHIITQRRRIATPESIRAVAVDPSGSLTPRAVDLATLRKTTGAPLRDLLNLDIGERTRRQRRACVLPRDKAVLLQLGGLTAVINADEALFFDNGGEERPRAALRRIGASVEFAFQHYKAPAFELAVLEAVLAEVSSSFQRRRDLYEPVVQKQLREASCEFDGFGVDGLHRLSAFDGALMSFEAETRQALQVLDELLASDEDMLGLLLSERRAGTSVDPERHGVVELLLEAYHRRLSAVAGDVAELRGKVQAATELGRVTIDLNRNNIIKFNLYLSMSAVGLAATTSIAGIFGMNLVSGIEEAPLAFGAVTAGSGLVGAAVVAGFHAAMRSQKSIEQRARHAADDREALTSLLANMATVENVFDDACRDLTRPAIAARLEAATGKKPSEREVEILFDIFDASHNDKISLREARSALHRGDAHPLIT</sequence>
<dbReference type="OrthoDB" id="10251508at2759"/>
<dbReference type="GO" id="GO:0005743">
    <property type="term" value="C:mitochondrial inner membrane"/>
    <property type="evidence" value="ECO:0007669"/>
    <property type="project" value="UniProtKB-SubCell"/>
</dbReference>
<evidence type="ECO:0000256" key="5">
    <source>
        <dbReference type="ARBA" id="ARBA00022946"/>
    </source>
</evidence>
<dbReference type="AlphaFoldDB" id="A0A8J2SNL6"/>
<evidence type="ECO:0000313" key="12">
    <source>
        <dbReference type="Proteomes" id="UP000789595"/>
    </source>
</evidence>
<dbReference type="EMBL" id="CAKKNE010000003">
    <property type="protein sequence ID" value="CAH0370802.1"/>
    <property type="molecule type" value="Genomic_DNA"/>
</dbReference>
<dbReference type="InterPro" id="IPR002048">
    <property type="entry name" value="EF_hand_dom"/>
</dbReference>
<dbReference type="Proteomes" id="UP000789595">
    <property type="component" value="Unassembled WGS sequence"/>
</dbReference>
<feature type="transmembrane region" description="Helical" evidence="9">
    <location>
        <begin position="283"/>
        <end position="303"/>
    </location>
</feature>
<gene>
    <name evidence="11" type="ORF">PECAL_3P07110</name>
</gene>
<dbReference type="CDD" id="cd12823">
    <property type="entry name" value="Mrs2_Mfm1p-like"/>
    <property type="match status" value="1"/>
</dbReference>
<feature type="transmembrane region" description="Helical" evidence="9">
    <location>
        <begin position="315"/>
        <end position="338"/>
    </location>
</feature>
<dbReference type="PROSITE" id="PS50222">
    <property type="entry name" value="EF_HAND_2"/>
    <property type="match status" value="1"/>
</dbReference>
<evidence type="ECO:0000256" key="9">
    <source>
        <dbReference type="RuleBase" id="RU366042"/>
    </source>
</evidence>
<evidence type="ECO:0000256" key="3">
    <source>
        <dbReference type="ARBA" id="ARBA00022692"/>
    </source>
</evidence>
<dbReference type="GO" id="GO:0015095">
    <property type="term" value="F:magnesium ion transmembrane transporter activity"/>
    <property type="evidence" value="ECO:0007669"/>
    <property type="project" value="TreeGrafter"/>
</dbReference>
<dbReference type="GO" id="GO:0005509">
    <property type="term" value="F:calcium ion binding"/>
    <property type="evidence" value="ECO:0007669"/>
    <property type="project" value="InterPro"/>
</dbReference>
<keyword evidence="9" id="KW-0999">Mitochondrion inner membrane</keyword>
<dbReference type="PANTHER" id="PTHR13890">
    <property type="entry name" value="RNA SPLICING PROTEIN MRS2, MITOCHONDRIAL"/>
    <property type="match status" value="1"/>
</dbReference>
<proteinExistence type="inferred from homology"/>
<dbReference type="InterPro" id="IPR039204">
    <property type="entry name" value="MRS2-like"/>
</dbReference>
<evidence type="ECO:0000256" key="7">
    <source>
        <dbReference type="ARBA" id="ARBA00023065"/>
    </source>
</evidence>
<feature type="domain" description="EF-hand" evidence="10">
    <location>
        <begin position="397"/>
        <end position="432"/>
    </location>
</feature>
<keyword evidence="2 9" id="KW-0813">Transport</keyword>
<keyword evidence="9" id="KW-0496">Mitochondrion</keyword>
<protein>
    <recommendedName>
        <fullName evidence="9">Magnesium transporter</fullName>
    </recommendedName>
</protein>
<accession>A0A8J2SNL6</accession>
<comment type="caution">
    <text evidence="11">The sequence shown here is derived from an EMBL/GenBank/DDBJ whole genome shotgun (WGS) entry which is preliminary data.</text>
</comment>
<evidence type="ECO:0000313" key="11">
    <source>
        <dbReference type="EMBL" id="CAH0370802.1"/>
    </source>
</evidence>
<evidence type="ECO:0000256" key="8">
    <source>
        <dbReference type="ARBA" id="ARBA00023136"/>
    </source>
</evidence>
<evidence type="ECO:0000256" key="6">
    <source>
        <dbReference type="ARBA" id="ARBA00022989"/>
    </source>
</evidence>
<organism evidence="11 12">
    <name type="scientific">Pelagomonas calceolata</name>
    <dbReference type="NCBI Taxonomy" id="35677"/>
    <lineage>
        <taxon>Eukaryota</taxon>
        <taxon>Sar</taxon>
        <taxon>Stramenopiles</taxon>
        <taxon>Ochrophyta</taxon>
        <taxon>Pelagophyceae</taxon>
        <taxon>Pelagomonadales</taxon>
        <taxon>Pelagomonadaceae</taxon>
        <taxon>Pelagomonas</taxon>
    </lineage>
</organism>
<keyword evidence="4 9" id="KW-0460">Magnesium</keyword>
<comment type="subcellular location">
    <subcellularLocation>
        <location evidence="1">Membrane</location>
        <topology evidence="1">Multi-pass membrane protein</topology>
    </subcellularLocation>
    <subcellularLocation>
        <location evidence="9">Mitochondrion inner membrane</location>
        <topology evidence="9">Multi-pass membrane protein</topology>
    </subcellularLocation>
</comment>
<evidence type="ECO:0000256" key="1">
    <source>
        <dbReference type="ARBA" id="ARBA00004141"/>
    </source>
</evidence>